<protein>
    <recommendedName>
        <fullName evidence="1">DUF4283 domain-containing protein</fullName>
    </recommendedName>
</protein>
<reference evidence="2 3" key="1">
    <citation type="submission" date="2020-10" db="EMBL/GenBank/DDBJ databases">
        <title>The Coptis chinensis genome and diversification of protoberbering-type alkaloids.</title>
        <authorList>
            <person name="Wang B."/>
            <person name="Shu S."/>
            <person name="Song C."/>
            <person name="Liu Y."/>
        </authorList>
    </citation>
    <scope>NUCLEOTIDE SEQUENCE [LARGE SCALE GENOMIC DNA]</scope>
    <source>
        <strain evidence="2">HL-2020</strain>
        <tissue evidence="2">Leaf</tissue>
    </source>
</reference>
<evidence type="ECO:0000313" key="2">
    <source>
        <dbReference type="EMBL" id="KAF9604083.1"/>
    </source>
</evidence>
<dbReference type="Proteomes" id="UP000631114">
    <property type="component" value="Unassembled WGS sequence"/>
</dbReference>
<gene>
    <name evidence="2" type="ORF">IFM89_002758</name>
</gene>
<sequence>MASTPLGFGLWRKNRVFFYGDSLTQGGRNNVIASLATPVDAPSYAAVTSTRLEQTFDLSKILIPSTKGDKLAIKIPLKAIEKGIEACKHVLVGRLDMQVSTLEAIKAEVYAKWGLSGKVKLIPMGKGFVLFKMDNEAYFNRKYVRWTMEYCR</sequence>
<dbReference type="Pfam" id="PF14111">
    <property type="entry name" value="DUF4283"/>
    <property type="match status" value="1"/>
</dbReference>
<dbReference type="GO" id="GO:0006629">
    <property type="term" value="P:lipid metabolic process"/>
    <property type="evidence" value="ECO:0007669"/>
    <property type="project" value="InterPro"/>
</dbReference>
<dbReference type="InterPro" id="IPR025558">
    <property type="entry name" value="DUF4283"/>
</dbReference>
<dbReference type="PROSITE" id="PS01098">
    <property type="entry name" value="LIPASE_GDSL_SER"/>
    <property type="match status" value="1"/>
</dbReference>
<organism evidence="2 3">
    <name type="scientific">Coptis chinensis</name>
    <dbReference type="NCBI Taxonomy" id="261450"/>
    <lineage>
        <taxon>Eukaryota</taxon>
        <taxon>Viridiplantae</taxon>
        <taxon>Streptophyta</taxon>
        <taxon>Embryophyta</taxon>
        <taxon>Tracheophyta</taxon>
        <taxon>Spermatophyta</taxon>
        <taxon>Magnoliopsida</taxon>
        <taxon>Ranunculales</taxon>
        <taxon>Ranunculaceae</taxon>
        <taxon>Coptidoideae</taxon>
        <taxon>Coptis</taxon>
    </lineage>
</organism>
<keyword evidence="3" id="KW-1185">Reference proteome</keyword>
<proteinExistence type="predicted"/>
<dbReference type="EMBL" id="JADFTS010000005">
    <property type="protein sequence ID" value="KAF9604083.1"/>
    <property type="molecule type" value="Genomic_DNA"/>
</dbReference>
<dbReference type="GO" id="GO:0016298">
    <property type="term" value="F:lipase activity"/>
    <property type="evidence" value="ECO:0007669"/>
    <property type="project" value="InterPro"/>
</dbReference>
<evidence type="ECO:0000259" key="1">
    <source>
        <dbReference type="Pfam" id="PF14111"/>
    </source>
</evidence>
<name>A0A835HTL6_9MAGN</name>
<comment type="caution">
    <text evidence="2">The sequence shown here is derived from an EMBL/GenBank/DDBJ whole genome shotgun (WGS) entry which is preliminary data.</text>
</comment>
<accession>A0A835HTL6</accession>
<dbReference type="OrthoDB" id="1982011at2759"/>
<dbReference type="AlphaFoldDB" id="A0A835HTL6"/>
<feature type="domain" description="DUF4283" evidence="1">
    <location>
        <begin position="84"/>
        <end position="140"/>
    </location>
</feature>
<evidence type="ECO:0000313" key="3">
    <source>
        <dbReference type="Proteomes" id="UP000631114"/>
    </source>
</evidence>
<dbReference type="InterPro" id="IPR008265">
    <property type="entry name" value="Lipase_GDSL_AS"/>
</dbReference>